<name>A0ACC1YUR4_MELAZ</name>
<evidence type="ECO:0000313" key="2">
    <source>
        <dbReference type="Proteomes" id="UP001164539"/>
    </source>
</evidence>
<dbReference type="Proteomes" id="UP001164539">
    <property type="component" value="Chromosome 1"/>
</dbReference>
<accession>A0ACC1YUR4</accession>
<protein>
    <submittedName>
        <fullName evidence="1">Homocysteine S-methyltransferase</fullName>
    </submittedName>
</protein>
<gene>
    <name evidence="1" type="ORF">OWV82_000532</name>
</gene>
<sequence length="289" mass="31921">MNICNVHLDYLEAGADIISSASYQATIQGFMAKGFSREESESLLKRSVEIAREARDMYHKRCSESACDSIGDDRVLKHRPILVAASVGSYGAYLADGSEYSGNYGNAITLETLKDFHRRRVQLLVESGPDLIAFETIPNKIEAQAYAELLEEEDIKVPAWFSFNSKDGVNVVSGDSLLECASIAESCKRVVSVGINCTPPRFINELILAIKKVTTKPILVYPNSGEFYDADRKEWVQNTGVSDDDFVSYVNKWCEAGASLVGGCCRTTPYTIKGIYRVLSSRSPDVPLR</sequence>
<organism evidence="1 2">
    <name type="scientific">Melia azedarach</name>
    <name type="common">Chinaberry tree</name>
    <dbReference type="NCBI Taxonomy" id="155640"/>
    <lineage>
        <taxon>Eukaryota</taxon>
        <taxon>Viridiplantae</taxon>
        <taxon>Streptophyta</taxon>
        <taxon>Embryophyta</taxon>
        <taxon>Tracheophyta</taxon>
        <taxon>Spermatophyta</taxon>
        <taxon>Magnoliopsida</taxon>
        <taxon>eudicotyledons</taxon>
        <taxon>Gunneridae</taxon>
        <taxon>Pentapetalae</taxon>
        <taxon>rosids</taxon>
        <taxon>malvids</taxon>
        <taxon>Sapindales</taxon>
        <taxon>Meliaceae</taxon>
        <taxon>Melia</taxon>
    </lineage>
</organism>
<dbReference type="EMBL" id="CM051394">
    <property type="protein sequence ID" value="KAJ4727430.1"/>
    <property type="molecule type" value="Genomic_DNA"/>
</dbReference>
<evidence type="ECO:0000313" key="1">
    <source>
        <dbReference type="EMBL" id="KAJ4727430.1"/>
    </source>
</evidence>
<keyword evidence="2" id="KW-1185">Reference proteome</keyword>
<proteinExistence type="predicted"/>
<comment type="caution">
    <text evidence="1">The sequence shown here is derived from an EMBL/GenBank/DDBJ whole genome shotgun (WGS) entry which is preliminary data.</text>
</comment>
<reference evidence="1 2" key="1">
    <citation type="journal article" date="2023" name="Science">
        <title>Complex scaffold remodeling in plant triterpene biosynthesis.</title>
        <authorList>
            <person name="De La Pena R."/>
            <person name="Hodgson H."/>
            <person name="Liu J.C."/>
            <person name="Stephenson M.J."/>
            <person name="Martin A.C."/>
            <person name="Owen C."/>
            <person name="Harkess A."/>
            <person name="Leebens-Mack J."/>
            <person name="Jimenez L.E."/>
            <person name="Osbourn A."/>
            <person name="Sattely E.S."/>
        </authorList>
    </citation>
    <scope>NUCLEOTIDE SEQUENCE [LARGE SCALE GENOMIC DNA]</scope>
    <source>
        <strain evidence="2">cv. JPN11</strain>
        <tissue evidence="1">Leaf</tissue>
    </source>
</reference>